<evidence type="ECO:0000313" key="1">
    <source>
        <dbReference type="EMBL" id="KAJ8885247.1"/>
    </source>
</evidence>
<sequence>MTTTFFKPRQLELVTRKGVSLTIMLSHGGSFPSHSCRSSMHSPAASQEVPPVWAAFRCATLA</sequence>
<dbReference type="EMBL" id="JARBHB010000004">
    <property type="protein sequence ID" value="KAJ8885247.1"/>
    <property type="molecule type" value="Genomic_DNA"/>
</dbReference>
<gene>
    <name evidence="1" type="ORF">PR048_011443</name>
</gene>
<dbReference type="Proteomes" id="UP001159363">
    <property type="component" value="Chromosome X"/>
</dbReference>
<reference evidence="1 2" key="1">
    <citation type="submission" date="2023-02" db="EMBL/GenBank/DDBJ databases">
        <title>LHISI_Scaffold_Assembly.</title>
        <authorList>
            <person name="Stuart O.P."/>
            <person name="Cleave R."/>
            <person name="Magrath M.J.L."/>
            <person name="Mikheyev A.S."/>
        </authorList>
    </citation>
    <scope>NUCLEOTIDE SEQUENCE [LARGE SCALE GENOMIC DNA]</scope>
    <source>
        <strain evidence="1">Daus_M_001</strain>
        <tissue evidence="1">Leg muscle</tissue>
    </source>
</reference>
<accession>A0ABQ9HLY7</accession>
<proteinExistence type="predicted"/>
<name>A0ABQ9HLY7_9NEOP</name>
<organism evidence="1 2">
    <name type="scientific">Dryococelus australis</name>
    <dbReference type="NCBI Taxonomy" id="614101"/>
    <lineage>
        <taxon>Eukaryota</taxon>
        <taxon>Metazoa</taxon>
        <taxon>Ecdysozoa</taxon>
        <taxon>Arthropoda</taxon>
        <taxon>Hexapoda</taxon>
        <taxon>Insecta</taxon>
        <taxon>Pterygota</taxon>
        <taxon>Neoptera</taxon>
        <taxon>Polyneoptera</taxon>
        <taxon>Phasmatodea</taxon>
        <taxon>Verophasmatodea</taxon>
        <taxon>Anareolatae</taxon>
        <taxon>Phasmatidae</taxon>
        <taxon>Eurycanthinae</taxon>
        <taxon>Dryococelus</taxon>
    </lineage>
</organism>
<keyword evidence="2" id="KW-1185">Reference proteome</keyword>
<feature type="non-terminal residue" evidence="1">
    <location>
        <position position="62"/>
    </location>
</feature>
<protein>
    <submittedName>
        <fullName evidence="1">Uncharacterized protein</fullName>
    </submittedName>
</protein>
<evidence type="ECO:0000313" key="2">
    <source>
        <dbReference type="Proteomes" id="UP001159363"/>
    </source>
</evidence>
<comment type="caution">
    <text evidence="1">The sequence shown here is derived from an EMBL/GenBank/DDBJ whole genome shotgun (WGS) entry which is preliminary data.</text>
</comment>